<comment type="caution">
    <text evidence="2">The sequence shown here is derived from an EMBL/GenBank/DDBJ whole genome shotgun (WGS) entry which is preliminary data.</text>
</comment>
<gene>
    <name evidence="2" type="ORF">F3W84_04805</name>
</gene>
<keyword evidence="1" id="KW-0812">Transmembrane</keyword>
<evidence type="ECO:0000313" key="2">
    <source>
        <dbReference type="EMBL" id="KAA9370187.1"/>
    </source>
</evidence>
<feature type="transmembrane region" description="Helical" evidence="1">
    <location>
        <begin position="24"/>
        <end position="42"/>
    </location>
</feature>
<feature type="transmembrane region" description="Helical" evidence="1">
    <location>
        <begin position="62"/>
        <end position="84"/>
    </location>
</feature>
<evidence type="ECO:0000313" key="3">
    <source>
        <dbReference type="Proteomes" id="UP000327108"/>
    </source>
</evidence>
<protein>
    <submittedName>
        <fullName evidence="2">Uncharacterized protein</fullName>
    </submittedName>
</protein>
<keyword evidence="3" id="KW-1185">Reference proteome</keyword>
<keyword evidence="1" id="KW-0472">Membrane</keyword>
<proteinExistence type="predicted"/>
<accession>A0A5N1K196</accession>
<feature type="transmembrane region" description="Helical" evidence="1">
    <location>
        <begin position="96"/>
        <end position="114"/>
    </location>
</feature>
<dbReference type="AlphaFoldDB" id="A0A5N1K196"/>
<sequence>MRVQWQIISNLSIIQELKLRDRTFFFWVAVFALVLGGFNLLLNPPPPATSSIGGGGYDLSKPVYTLLLLAFLVLWTLTTTVIGLTNKKRQLSRRAYLLAAIGALTTVVSFLIYGQNIH</sequence>
<reference evidence="2 3" key="1">
    <citation type="submission" date="2019-09" db="EMBL/GenBank/DDBJ databases">
        <title>Biological control of the noxious weed angled onion (Allium triquetrum) thwarted by endophytic bacteria in Victoria, Australia.</title>
        <authorList>
            <person name="Tehranchian P."/>
            <person name="Adair R.J."/>
            <person name="Van T.H."/>
            <person name="Morrison P.D."/>
            <person name="Williams H."/>
            <person name="Lawrie A.C."/>
        </authorList>
    </citation>
    <scope>NUCLEOTIDE SEQUENCE [LARGE SCALE GENOMIC DNA]</scope>
    <source>
        <strain evidence="2 3">RPTAtOch1</strain>
    </source>
</reference>
<dbReference type="EMBL" id="VYXQ01000003">
    <property type="protein sequence ID" value="KAA9370187.1"/>
    <property type="molecule type" value="Genomic_DNA"/>
</dbReference>
<keyword evidence="1" id="KW-1133">Transmembrane helix</keyword>
<organism evidence="2 3">
    <name type="scientific">Ochrobactrum quorumnocens</name>
    <dbReference type="NCBI Taxonomy" id="271865"/>
    <lineage>
        <taxon>Bacteria</taxon>
        <taxon>Pseudomonadati</taxon>
        <taxon>Pseudomonadota</taxon>
        <taxon>Alphaproteobacteria</taxon>
        <taxon>Hyphomicrobiales</taxon>
        <taxon>Brucellaceae</taxon>
        <taxon>Brucella/Ochrobactrum group</taxon>
        <taxon>Ochrobactrum</taxon>
    </lineage>
</organism>
<dbReference type="Proteomes" id="UP000327108">
    <property type="component" value="Unassembled WGS sequence"/>
</dbReference>
<evidence type="ECO:0000256" key="1">
    <source>
        <dbReference type="SAM" id="Phobius"/>
    </source>
</evidence>
<name>A0A5N1K196_9HYPH</name>